<accession>A0A3B1BXL7</accession>
<protein>
    <submittedName>
        <fullName evidence="1">Uncharacterized protein</fullName>
    </submittedName>
</protein>
<gene>
    <name evidence="1" type="ORF">MNBD_NITROSPINAE04-858</name>
</gene>
<dbReference type="AlphaFoldDB" id="A0A3B1BXL7"/>
<name>A0A3B1BXL7_9ZZZZ</name>
<reference evidence="1" key="1">
    <citation type="submission" date="2018-06" db="EMBL/GenBank/DDBJ databases">
        <authorList>
            <person name="Zhirakovskaya E."/>
        </authorList>
    </citation>
    <scope>NUCLEOTIDE SEQUENCE</scope>
</reference>
<dbReference type="EMBL" id="UOGA01000084">
    <property type="protein sequence ID" value="VAX17043.1"/>
    <property type="molecule type" value="Genomic_DNA"/>
</dbReference>
<evidence type="ECO:0000313" key="1">
    <source>
        <dbReference type="EMBL" id="VAX17043.1"/>
    </source>
</evidence>
<proteinExistence type="predicted"/>
<dbReference type="InterPro" id="IPR014972">
    <property type="entry name" value="Phage_Mu_Gp37"/>
</dbReference>
<organism evidence="1">
    <name type="scientific">hydrothermal vent metagenome</name>
    <dbReference type="NCBI Taxonomy" id="652676"/>
    <lineage>
        <taxon>unclassified sequences</taxon>
        <taxon>metagenomes</taxon>
        <taxon>ecological metagenomes</taxon>
    </lineage>
</organism>
<dbReference type="Pfam" id="PF08873">
    <property type="entry name" value="Phage_Mu_Gp37"/>
    <property type="match status" value="1"/>
</dbReference>
<sequence>MNYTIKQIEDAIILALAPVATSQGGVVKTLGSYEGQFEETVDAVNQSISICPAVLVTYTGSAFTPAGAPLFDRVLRFALLHASSNLKSETKRRQDGYALLDTTKALLNNKTLGLDITPLIIERESIIATSRKLTIFSAEYKTSFLEDTGLY</sequence>